<feature type="transmembrane region" description="Helical" evidence="9">
    <location>
        <begin position="324"/>
        <end position="353"/>
    </location>
</feature>
<dbReference type="InterPro" id="IPR011849">
    <property type="entry name" value="Na/pantothenate_symporter"/>
</dbReference>
<evidence type="ECO:0000313" key="10">
    <source>
        <dbReference type="EMBL" id="EHG24443.1"/>
    </source>
</evidence>
<dbReference type="RefSeq" id="WP_006695179.1">
    <property type="nucleotide sequence ID" value="NZ_JH376859.1"/>
</dbReference>
<feature type="transmembrane region" description="Helical" evidence="9">
    <location>
        <begin position="78"/>
        <end position="96"/>
    </location>
</feature>
<keyword evidence="3" id="KW-0813">Transport</keyword>
<evidence type="ECO:0000256" key="2">
    <source>
        <dbReference type="ARBA" id="ARBA00006434"/>
    </source>
</evidence>
<feature type="transmembrane region" description="Helical" evidence="9">
    <location>
        <begin position="275"/>
        <end position="294"/>
    </location>
</feature>
<feature type="transmembrane region" description="Helical" evidence="9">
    <location>
        <begin position="158"/>
        <end position="177"/>
    </location>
</feature>
<dbReference type="InterPro" id="IPR018212">
    <property type="entry name" value="Na/solute_symporter_CS"/>
</dbReference>
<comment type="subcellular location">
    <subcellularLocation>
        <location evidence="1">Membrane</location>
        <topology evidence="1">Multi-pass membrane protein</topology>
    </subcellularLocation>
</comment>
<dbReference type="InterPro" id="IPR050277">
    <property type="entry name" value="Sodium:Solute_Symporter"/>
</dbReference>
<dbReference type="PROSITE" id="PS50283">
    <property type="entry name" value="NA_SOLUT_SYMP_3"/>
    <property type="match status" value="1"/>
</dbReference>
<feature type="transmembrane region" description="Helical" evidence="9">
    <location>
        <begin position="6"/>
        <end position="25"/>
    </location>
</feature>
<protein>
    <submittedName>
        <fullName evidence="10">Sodium/pantothenate symporter</fullName>
    </submittedName>
</protein>
<evidence type="ECO:0000313" key="11">
    <source>
        <dbReference type="Proteomes" id="UP000003175"/>
    </source>
</evidence>
<dbReference type="InterPro" id="IPR038377">
    <property type="entry name" value="Na/Glc_symporter_sf"/>
</dbReference>
<dbReference type="NCBIfam" id="TIGR00813">
    <property type="entry name" value="sss"/>
    <property type="match status" value="1"/>
</dbReference>
<dbReference type="EMBL" id="ADGH01000012">
    <property type="protein sequence ID" value="EHG24443.1"/>
    <property type="molecule type" value="Genomic_DNA"/>
</dbReference>
<feature type="transmembrane region" description="Helical" evidence="9">
    <location>
        <begin position="237"/>
        <end position="254"/>
    </location>
</feature>
<dbReference type="PROSITE" id="PS00456">
    <property type="entry name" value="NA_SOLUT_SYMP_1"/>
    <property type="match status" value="1"/>
</dbReference>
<dbReference type="InterPro" id="IPR001734">
    <property type="entry name" value="Na/solute_symporter"/>
</dbReference>
<feature type="transmembrane region" description="Helical" evidence="9">
    <location>
        <begin position="189"/>
        <end position="217"/>
    </location>
</feature>
<sequence>MSGNLMVLLPLLGFMAAMLALGVYVRRQSHAGGFLSGYFVGGQTLGAFVLAMTMVATYSSVSSFVGGPGMAYEIGFGWIYMAVIQTMTIFLVLGIFGKKVARLARRIHAVTIVDIIRHRYQSDALAAIAALAIVVFFAASMVAQFVGGAQLFAAVTGYSYELGLILFGVVVVVYTSIGGFRAVALTDTCCAIVMMLGIVLLFYYVLDAGGGLAAILAELRSTHPEMLTPTAAGRMPISLYVSQWLLVGALTIALPQSVVRGISYRSGRDMHRAMIIGTVVIAFMNIAVNLVGVLGRGVLGVPAQALGGVDSVIPQLMAHVMPPALLGLAIIGPLAASISTISGVLIVASSAVVKDVYLHHMQKRGRDVPEETLSRLSMGVTAALGIVVFLLAVSPPSLIWLINMFAFGGLETAFFWVLVFGLFTNWATRTGALASMAGGILVYCTAMAAGFKPLGLHPIAVGITVSLLFFLLGNLWERCRQGEA</sequence>
<evidence type="ECO:0000256" key="1">
    <source>
        <dbReference type="ARBA" id="ARBA00004141"/>
    </source>
</evidence>
<keyword evidence="4" id="KW-1003">Cell membrane</keyword>
<evidence type="ECO:0000256" key="6">
    <source>
        <dbReference type="ARBA" id="ARBA00022989"/>
    </source>
</evidence>
<dbReference type="Gene3D" id="1.20.1730.10">
    <property type="entry name" value="Sodium/glucose cotransporter"/>
    <property type="match status" value="1"/>
</dbReference>
<dbReference type="PANTHER" id="PTHR48086">
    <property type="entry name" value="SODIUM/PROLINE SYMPORTER-RELATED"/>
    <property type="match status" value="1"/>
</dbReference>
<comment type="caution">
    <text evidence="10">The sequence shown here is derived from an EMBL/GenBank/DDBJ whole genome shotgun (WGS) entry which is preliminary data.</text>
</comment>
<keyword evidence="7 9" id="KW-0472">Membrane</keyword>
<feature type="transmembrane region" description="Helical" evidence="9">
    <location>
        <begin position="373"/>
        <end position="392"/>
    </location>
</feature>
<keyword evidence="11" id="KW-1185">Reference proteome</keyword>
<dbReference type="Proteomes" id="UP000003175">
    <property type="component" value="Unassembled WGS sequence"/>
</dbReference>
<feature type="transmembrane region" description="Helical" evidence="9">
    <location>
        <begin position="457"/>
        <end position="476"/>
    </location>
</feature>
<feature type="transmembrane region" description="Helical" evidence="9">
    <location>
        <begin position="124"/>
        <end position="146"/>
    </location>
</feature>
<dbReference type="Pfam" id="PF00474">
    <property type="entry name" value="SSF"/>
    <property type="match status" value="1"/>
</dbReference>
<evidence type="ECO:0000256" key="9">
    <source>
        <dbReference type="SAM" id="Phobius"/>
    </source>
</evidence>
<accession>A0ABN0DPB1</accession>
<feature type="transmembrane region" description="Helical" evidence="9">
    <location>
        <begin position="398"/>
        <end position="423"/>
    </location>
</feature>
<dbReference type="PANTHER" id="PTHR48086:SF4">
    <property type="entry name" value="SODIUM_PANTOTHENATE SYMPORTER"/>
    <property type="match status" value="1"/>
</dbReference>
<proteinExistence type="inferred from homology"/>
<feature type="transmembrane region" description="Helical" evidence="9">
    <location>
        <begin position="430"/>
        <end position="451"/>
    </location>
</feature>
<evidence type="ECO:0000256" key="7">
    <source>
        <dbReference type="ARBA" id="ARBA00023136"/>
    </source>
</evidence>
<evidence type="ECO:0000256" key="4">
    <source>
        <dbReference type="ARBA" id="ARBA00022475"/>
    </source>
</evidence>
<feature type="transmembrane region" description="Helical" evidence="9">
    <location>
        <begin position="37"/>
        <end position="58"/>
    </location>
</feature>
<reference evidence="10 11" key="1">
    <citation type="submission" date="2011-08" db="EMBL/GenBank/DDBJ databases">
        <title>The Genome Sequence of Selenomonas noxia F0398.</title>
        <authorList>
            <consortium name="The Broad Institute Genome Sequencing Platform"/>
            <person name="Earl A."/>
            <person name="Ward D."/>
            <person name="Feldgarden M."/>
            <person name="Gevers D."/>
            <person name="Izard J."/>
            <person name="Ganesan A."/>
            <person name="Blanton J.M."/>
            <person name="Baranova O.V."/>
            <person name="Tanner A.C."/>
            <person name="Dewhirst F.E."/>
            <person name="Young S.K."/>
            <person name="Zeng Q."/>
            <person name="Gargeya S."/>
            <person name="Fitzgerald M."/>
            <person name="Haas B."/>
            <person name="Abouelleil A."/>
            <person name="Alvarado L."/>
            <person name="Arachchi H.M."/>
            <person name="Berlin A."/>
            <person name="Brown A."/>
            <person name="Chapman S.B."/>
            <person name="Chen Z."/>
            <person name="Dunbar C."/>
            <person name="Freedman E."/>
            <person name="Gearin G."/>
            <person name="Gellesch M."/>
            <person name="Goldberg J."/>
            <person name="Griggs A."/>
            <person name="Gujja S."/>
            <person name="Heiman D."/>
            <person name="Howarth C."/>
            <person name="Larson L."/>
            <person name="Lui A."/>
            <person name="MacDonald P.J.P."/>
            <person name="Montmayeur A."/>
            <person name="Murphy C."/>
            <person name="Neiman D."/>
            <person name="Pearson M."/>
            <person name="Priest M."/>
            <person name="Roberts A."/>
            <person name="Saif S."/>
            <person name="Shea T."/>
            <person name="Shenoy N."/>
            <person name="Sisk P."/>
            <person name="Stolte C."/>
            <person name="Sykes S."/>
            <person name="Wortman J."/>
            <person name="Nusbaum C."/>
            <person name="Birren B."/>
        </authorList>
    </citation>
    <scope>NUCLEOTIDE SEQUENCE [LARGE SCALE GENOMIC DNA]</scope>
    <source>
        <strain evidence="10 11">F0398</strain>
    </source>
</reference>
<organism evidence="10 11">
    <name type="scientific">Selenomonas noxia F0398</name>
    <dbReference type="NCBI Taxonomy" id="702437"/>
    <lineage>
        <taxon>Bacteria</taxon>
        <taxon>Bacillati</taxon>
        <taxon>Bacillota</taxon>
        <taxon>Negativicutes</taxon>
        <taxon>Selenomonadales</taxon>
        <taxon>Selenomonadaceae</taxon>
        <taxon>Selenomonas</taxon>
    </lineage>
</organism>
<name>A0ABN0DPB1_9FIRM</name>
<dbReference type="GeneID" id="32475288"/>
<dbReference type="CDD" id="cd10327">
    <property type="entry name" value="SLC5sbd_PanF"/>
    <property type="match status" value="1"/>
</dbReference>
<evidence type="ECO:0000256" key="3">
    <source>
        <dbReference type="ARBA" id="ARBA00022448"/>
    </source>
</evidence>
<dbReference type="NCBIfam" id="TIGR02119">
    <property type="entry name" value="panF"/>
    <property type="match status" value="1"/>
</dbReference>
<gene>
    <name evidence="10" type="ORF">HMPREF9432_01293</name>
</gene>
<keyword evidence="6 9" id="KW-1133">Transmembrane helix</keyword>
<comment type="similarity">
    <text evidence="2 8">Belongs to the sodium:solute symporter (SSF) (TC 2.A.21) family.</text>
</comment>
<evidence type="ECO:0000256" key="5">
    <source>
        <dbReference type="ARBA" id="ARBA00022692"/>
    </source>
</evidence>
<keyword evidence="5 9" id="KW-0812">Transmembrane</keyword>
<evidence type="ECO:0000256" key="8">
    <source>
        <dbReference type="RuleBase" id="RU362091"/>
    </source>
</evidence>